<accession>A0ABP9N0E3</accession>
<evidence type="ECO:0000313" key="2">
    <source>
        <dbReference type="Proteomes" id="UP001500171"/>
    </source>
</evidence>
<dbReference type="Proteomes" id="UP001500171">
    <property type="component" value="Unassembled WGS sequence"/>
</dbReference>
<gene>
    <name evidence="1" type="ORF">GCM10023211_00350</name>
</gene>
<keyword evidence="2" id="KW-1185">Reference proteome</keyword>
<sequence>MSNFIKNTPEAQSWINKAILHHSQKGAFGKVISGIIWTNSKNDAGEIIVPVDPVELVNQINNDPFILLHSHDPGKPLGQVLESAYFENKFDEKFIVAILAFYAGGEILKFQELGLDTKISVLSPKVLPTLSDDIWIDFGTDPREVDIEWVKQVIEDAPLPINQLDLSHNSAELAQELIRVGVVFLLLVWNPFVTKIATEAGKDTYAALHKWFKKLLKKLADRKNPILDIQTFQDNCQVSFLFRSKDIKISYEGHDKLPDAAAQAAQFIAKLKAREMPVKRLIYEFDQETLKWFPSYAVLYDDRIITDNSMLIALEQIPMGLSLGITTKK</sequence>
<dbReference type="RefSeq" id="WP_345487481.1">
    <property type="nucleotide sequence ID" value="NZ_BAABHY010000001.1"/>
</dbReference>
<name>A0ABP9N0E3_9GAMM</name>
<evidence type="ECO:0000313" key="1">
    <source>
        <dbReference type="EMBL" id="GAA5103691.1"/>
    </source>
</evidence>
<protein>
    <submittedName>
        <fullName evidence="1">Uncharacterized protein</fullName>
    </submittedName>
</protein>
<reference evidence="2" key="1">
    <citation type="journal article" date="2019" name="Int. J. Syst. Evol. Microbiol.">
        <title>The Global Catalogue of Microorganisms (GCM) 10K type strain sequencing project: providing services to taxonomists for standard genome sequencing and annotation.</title>
        <authorList>
            <consortium name="The Broad Institute Genomics Platform"/>
            <consortium name="The Broad Institute Genome Sequencing Center for Infectious Disease"/>
            <person name="Wu L."/>
            <person name="Ma J."/>
        </authorList>
    </citation>
    <scope>NUCLEOTIDE SEQUENCE [LARGE SCALE GENOMIC DNA]</scope>
    <source>
        <strain evidence="2">JCM 18050</strain>
    </source>
</reference>
<comment type="caution">
    <text evidence="1">The sequence shown here is derived from an EMBL/GenBank/DDBJ whole genome shotgun (WGS) entry which is preliminary data.</text>
</comment>
<dbReference type="EMBL" id="BAABHY010000001">
    <property type="protein sequence ID" value="GAA5103691.1"/>
    <property type="molecule type" value="Genomic_DNA"/>
</dbReference>
<organism evidence="1 2">
    <name type="scientific">Orbus sasakiae</name>
    <dbReference type="NCBI Taxonomy" id="1078475"/>
    <lineage>
        <taxon>Bacteria</taxon>
        <taxon>Pseudomonadati</taxon>
        <taxon>Pseudomonadota</taxon>
        <taxon>Gammaproteobacteria</taxon>
        <taxon>Orbales</taxon>
        <taxon>Orbaceae</taxon>
        <taxon>Orbus</taxon>
    </lineage>
</organism>
<proteinExistence type="predicted"/>